<gene>
    <name evidence="3" type="ORF">O3P69_007586</name>
</gene>
<dbReference type="GO" id="GO:0071011">
    <property type="term" value="C:precatalytic spliceosome"/>
    <property type="evidence" value="ECO:0007669"/>
    <property type="project" value="TreeGrafter"/>
</dbReference>
<dbReference type="EMBL" id="JARAKH010000004">
    <property type="protein sequence ID" value="KAK8404381.1"/>
    <property type="molecule type" value="Genomic_DNA"/>
</dbReference>
<accession>A0AAW0UW71</accession>
<name>A0AAW0UW71_SCYPA</name>
<dbReference type="Pfam" id="PF00397">
    <property type="entry name" value="WW"/>
    <property type="match status" value="1"/>
</dbReference>
<dbReference type="GO" id="GO:0003723">
    <property type="term" value="F:RNA binding"/>
    <property type="evidence" value="ECO:0007669"/>
    <property type="project" value="TreeGrafter"/>
</dbReference>
<dbReference type="SMART" id="SM00456">
    <property type="entry name" value="WW"/>
    <property type="match status" value="1"/>
</dbReference>
<feature type="region of interest" description="Disordered" evidence="1">
    <location>
        <begin position="130"/>
        <end position="163"/>
    </location>
</feature>
<sequence>MGRKGQEDYEAKLQEQDFLKSMEEAAMKAYKNDVEQNPDMTGAKINEIAKANNAELVVGKKKSDASDTTTTSTTASTATTTSKPAGGGAPKVWHEAKSPDGTSYYWNTESGESTWDVPKDGFLSVKEQERLTEKTTTTNHTASADKSSHTIKKKSQTTVSSAPMMYGPAPKAVAYSTWQTVKMSDKKEAVDLQLPQIVEEGYYAPEVVISKPEVSFKEKVVTLSDQGEEGGQGSVGFKKRKAQQDSRKFMKRRNDL</sequence>
<comment type="caution">
    <text evidence="3">The sequence shown here is derived from an EMBL/GenBank/DDBJ whole genome shotgun (WGS) entry which is preliminary data.</text>
</comment>
<dbReference type="AlphaFoldDB" id="A0AAW0UW71"/>
<dbReference type="PROSITE" id="PS50020">
    <property type="entry name" value="WW_DOMAIN_2"/>
    <property type="match status" value="1"/>
</dbReference>
<keyword evidence="4" id="KW-1185">Reference proteome</keyword>
<dbReference type="EMBL" id="JARAKH010000004">
    <property type="protein sequence ID" value="KAK8404382.1"/>
    <property type="molecule type" value="Genomic_DNA"/>
</dbReference>
<dbReference type="CDD" id="cd00201">
    <property type="entry name" value="WW"/>
    <property type="match status" value="1"/>
</dbReference>
<evidence type="ECO:0000259" key="2">
    <source>
        <dbReference type="PROSITE" id="PS50020"/>
    </source>
</evidence>
<dbReference type="InterPro" id="IPR036020">
    <property type="entry name" value="WW_dom_sf"/>
</dbReference>
<feature type="domain" description="WW" evidence="2">
    <location>
        <begin position="87"/>
        <end position="120"/>
    </location>
</feature>
<dbReference type="PROSITE" id="PS01159">
    <property type="entry name" value="WW_DOMAIN_1"/>
    <property type="match status" value="1"/>
</dbReference>
<organism evidence="3 4">
    <name type="scientific">Scylla paramamosain</name>
    <name type="common">Mud crab</name>
    <dbReference type="NCBI Taxonomy" id="85552"/>
    <lineage>
        <taxon>Eukaryota</taxon>
        <taxon>Metazoa</taxon>
        <taxon>Ecdysozoa</taxon>
        <taxon>Arthropoda</taxon>
        <taxon>Crustacea</taxon>
        <taxon>Multicrustacea</taxon>
        <taxon>Malacostraca</taxon>
        <taxon>Eumalacostraca</taxon>
        <taxon>Eucarida</taxon>
        <taxon>Decapoda</taxon>
        <taxon>Pleocyemata</taxon>
        <taxon>Brachyura</taxon>
        <taxon>Eubrachyura</taxon>
        <taxon>Portunoidea</taxon>
        <taxon>Portunidae</taxon>
        <taxon>Portuninae</taxon>
        <taxon>Scylla</taxon>
    </lineage>
</organism>
<dbReference type="SUPFAM" id="SSF51045">
    <property type="entry name" value="WW domain"/>
    <property type="match status" value="1"/>
</dbReference>
<evidence type="ECO:0000256" key="1">
    <source>
        <dbReference type="SAM" id="MobiDB-lite"/>
    </source>
</evidence>
<feature type="compositionally biased region" description="Basic and acidic residues" evidence="1">
    <location>
        <begin position="242"/>
        <end position="256"/>
    </location>
</feature>
<dbReference type="PANTHER" id="PTHR13173:SF10">
    <property type="entry name" value="WW DOMAIN-BINDING PROTEIN 4"/>
    <property type="match status" value="1"/>
</dbReference>
<protein>
    <recommendedName>
        <fullName evidence="2">WW domain-containing protein</fullName>
    </recommendedName>
</protein>
<feature type="region of interest" description="Disordered" evidence="1">
    <location>
        <begin position="58"/>
        <end position="99"/>
    </location>
</feature>
<dbReference type="Proteomes" id="UP001487740">
    <property type="component" value="Unassembled WGS sequence"/>
</dbReference>
<dbReference type="InterPro" id="IPR001202">
    <property type="entry name" value="WW_dom"/>
</dbReference>
<proteinExistence type="predicted"/>
<dbReference type="EMBL" id="JARAKH010000004">
    <property type="protein sequence ID" value="KAK8404380.1"/>
    <property type="molecule type" value="Genomic_DNA"/>
</dbReference>
<reference evidence="3 4" key="1">
    <citation type="submission" date="2023-03" db="EMBL/GenBank/DDBJ databases">
        <title>High-quality genome of Scylla paramamosain provides insights in environmental adaptation.</title>
        <authorList>
            <person name="Zhang L."/>
        </authorList>
    </citation>
    <scope>NUCLEOTIDE SEQUENCE [LARGE SCALE GENOMIC DNA]</scope>
    <source>
        <strain evidence="3">LZ_2023a</strain>
        <tissue evidence="3">Muscle</tissue>
    </source>
</reference>
<feature type="compositionally biased region" description="Low complexity" evidence="1">
    <location>
        <begin position="66"/>
        <end position="84"/>
    </location>
</feature>
<evidence type="ECO:0000313" key="4">
    <source>
        <dbReference type="Proteomes" id="UP001487740"/>
    </source>
</evidence>
<evidence type="ECO:0000313" key="3">
    <source>
        <dbReference type="EMBL" id="KAK8404382.1"/>
    </source>
</evidence>
<dbReference type="Gene3D" id="2.20.70.10">
    <property type="match status" value="1"/>
</dbReference>
<dbReference type="GO" id="GO:0000398">
    <property type="term" value="P:mRNA splicing, via spliceosome"/>
    <property type="evidence" value="ECO:0007669"/>
    <property type="project" value="InterPro"/>
</dbReference>
<dbReference type="PANTHER" id="PTHR13173">
    <property type="entry name" value="WW DOMAIN BINDING PROTEIN 4"/>
    <property type="match status" value="1"/>
</dbReference>
<feature type="compositionally biased region" description="Polar residues" evidence="1">
    <location>
        <begin position="134"/>
        <end position="145"/>
    </location>
</feature>
<dbReference type="InterPro" id="IPR040023">
    <property type="entry name" value="WBP4"/>
</dbReference>
<feature type="region of interest" description="Disordered" evidence="1">
    <location>
        <begin position="224"/>
        <end position="256"/>
    </location>
</feature>